<dbReference type="InterPro" id="IPR019734">
    <property type="entry name" value="TPR_rpt"/>
</dbReference>
<dbReference type="InterPro" id="IPR036249">
    <property type="entry name" value="Thioredoxin-like_sf"/>
</dbReference>
<dbReference type="InterPro" id="IPR044534">
    <property type="entry name" value="TTL1-4"/>
</dbReference>
<proteinExistence type="predicted"/>
<protein>
    <recommendedName>
        <fullName evidence="3">Thioredoxin domain-containing protein</fullName>
    </recommendedName>
</protein>
<feature type="region of interest" description="Disordered" evidence="2">
    <location>
        <begin position="38"/>
        <end position="87"/>
    </location>
</feature>
<sequence length="642" mass="71460">MAETINYPVESDVGCGFISSFLPLRGFKPRKTVLFRTSPHSAKPRPVPVQKQPINPVPVVKPSRPSNATRSSTSSSNNSRGSNKAPQVVNFAYTKKLTKEPTFTSSDLSLTVLSDQKKFDPNAALYRASTGNVMLLGHLGNLNNQQRKDGKKDVGNIVAKKSVEKDYQFGNIFNNSTAKLSPDVIKNLGNEKYKEGKYEEAIALYNQAIAIDPSKACFYSNKSAALMGLGRHLEAVFQCREAVRIDSSYHNAHCRLAKLYLRLGVAEKAIYHYKCSGRKASHEDIAQAQALKDSFDLCSEARNQGDWNKLLDESQVALSLGADSSPQIYAMKAEALLKLRKHEEADVILQNVPCFGNELYAEFFGSSVIAGLLVVRAQVYMAIGRFEDAVSAVQQALQLVSSNQVHFIAERVKYVALARSNGNRLFKLSMFKEALISYNEGLDKDPYNSILLCNRAACRSKLGQFEKAVEDCTSALILLPSYRKARLRRADCNSKLEKWEAAILDYEVLMQEFPGDEEVRDALMEAKMQCGIIKEKGNVYNLVIISSKRDFTHFRSKLGLLVVLFCGKICSKQVLQLLERICQKFPSVNFLKVDIEDNSSIATSEGVTVIPTCRIYRNGSQVKEITGDNINLLESSIKLYNT</sequence>
<dbReference type="SUPFAM" id="SSF52833">
    <property type="entry name" value="Thioredoxin-like"/>
    <property type="match status" value="1"/>
</dbReference>
<evidence type="ECO:0000256" key="1">
    <source>
        <dbReference type="PROSITE-ProRule" id="PRU00339"/>
    </source>
</evidence>
<evidence type="ECO:0000256" key="2">
    <source>
        <dbReference type="SAM" id="MobiDB-lite"/>
    </source>
</evidence>
<keyword evidence="1" id="KW-0802">TPR repeat</keyword>
<keyword evidence="5" id="KW-1185">Reference proteome</keyword>
<gene>
    <name evidence="4" type="ORF">ACJIZ3_019245</name>
</gene>
<dbReference type="InterPro" id="IPR011990">
    <property type="entry name" value="TPR-like_helical_dom_sf"/>
</dbReference>
<dbReference type="PANTHER" id="PTHR46050:SF18">
    <property type="entry name" value="TETRATRICOPEPTIDE REPEAT (TPR)-LIKE SUPERFAMILY PROTEIN"/>
    <property type="match status" value="1"/>
</dbReference>
<dbReference type="SUPFAM" id="SSF48452">
    <property type="entry name" value="TPR-like"/>
    <property type="match status" value="2"/>
</dbReference>
<feature type="repeat" description="TPR" evidence="1">
    <location>
        <begin position="370"/>
        <end position="403"/>
    </location>
</feature>
<accession>A0ABD3T1V4</accession>
<dbReference type="Gene3D" id="3.40.30.10">
    <property type="entry name" value="Glutaredoxin"/>
    <property type="match status" value="1"/>
</dbReference>
<dbReference type="PROSITE" id="PS50005">
    <property type="entry name" value="TPR"/>
    <property type="match status" value="2"/>
</dbReference>
<dbReference type="Pfam" id="PF00085">
    <property type="entry name" value="Thioredoxin"/>
    <property type="match status" value="1"/>
</dbReference>
<dbReference type="Proteomes" id="UP001634393">
    <property type="component" value="Unassembled WGS sequence"/>
</dbReference>
<dbReference type="Gene3D" id="1.25.40.10">
    <property type="entry name" value="Tetratricopeptide repeat domain"/>
    <property type="match status" value="1"/>
</dbReference>
<organism evidence="4 5">
    <name type="scientific">Penstemon smallii</name>
    <dbReference type="NCBI Taxonomy" id="265156"/>
    <lineage>
        <taxon>Eukaryota</taxon>
        <taxon>Viridiplantae</taxon>
        <taxon>Streptophyta</taxon>
        <taxon>Embryophyta</taxon>
        <taxon>Tracheophyta</taxon>
        <taxon>Spermatophyta</taxon>
        <taxon>Magnoliopsida</taxon>
        <taxon>eudicotyledons</taxon>
        <taxon>Gunneridae</taxon>
        <taxon>Pentapetalae</taxon>
        <taxon>asterids</taxon>
        <taxon>lamiids</taxon>
        <taxon>Lamiales</taxon>
        <taxon>Plantaginaceae</taxon>
        <taxon>Cheloneae</taxon>
        <taxon>Penstemon</taxon>
    </lineage>
</organism>
<dbReference type="CDD" id="cd02947">
    <property type="entry name" value="TRX_family"/>
    <property type="match status" value="1"/>
</dbReference>
<evidence type="ECO:0000313" key="4">
    <source>
        <dbReference type="EMBL" id="KAL3830443.1"/>
    </source>
</evidence>
<feature type="compositionally biased region" description="Low complexity" evidence="2">
    <location>
        <begin position="62"/>
        <end position="83"/>
    </location>
</feature>
<dbReference type="AlphaFoldDB" id="A0ABD3T1V4"/>
<dbReference type="InterPro" id="IPR013766">
    <property type="entry name" value="Thioredoxin_domain"/>
</dbReference>
<dbReference type="GO" id="GO:0006950">
    <property type="term" value="P:response to stress"/>
    <property type="evidence" value="ECO:0007669"/>
    <property type="project" value="UniProtKB-ARBA"/>
</dbReference>
<evidence type="ECO:0000313" key="5">
    <source>
        <dbReference type="Proteomes" id="UP001634393"/>
    </source>
</evidence>
<dbReference type="EMBL" id="JBJXBP010000005">
    <property type="protein sequence ID" value="KAL3830443.1"/>
    <property type="molecule type" value="Genomic_DNA"/>
</dbReference>
<feature type="repeat" description="TPR" evidence="1">
    <location>
        <begin position="182"/>
        <end position="215"/>
    </location>
</feature>
<reference evidence="4 5" key="1">
    <citation type="submission" date="2024-12" db="EMBL/GenBank/DDBJ databases">
        <title>The unique morphological basis and parallel evolutionary history of personate flowers in Penstemon.</title>
        <authorList>
            <person name="Depatie T.H."/>
            <person name="Wessinger C.A."/>
        </authorList>
    </citation>
    <scope>NUCLEOTIDE SEQUENCE [LARGE SCALE GENOMIC DNA]</scope>
    <source>
        <strain evidence="4">WTNN_2</strain>
        <tissue evidence="4">Leaf</tissue>
    </source>
</reference>
<dbReference type="PANTHER" id="PTHR46050">
    <property type="entry name" value="TPR REPEAT-CONTAINING THIOREDOXIN"/>
    <property type="match status" value="1"/>
</dbReference>
<dbReference type="Pfam" id="PF13414">
    <property type="entry name" value="TPR_11"/>
    <property type="match status" value="1"/>
</dbReference>
<dbReference type="SMART" id="SM00028">
    <property type="entry name" value="TPR"/>
    <property type="match status" value="7"/>
</dbReference>
<feature type="domain" description="Thioredoxin" evidence="3">
    <location>
        <begin position="558"/>
        <end position="630"/>
    </location>
</feature>
<dbReference type="PROSITE" id="PS50293">
    <property type="entry name" value="TPR_REGION"/>
    <property type="match status" value="1"/>
</dbReference>
<evidence type="ECO:0000259" key="3">
    <source>
        <dbReference type="Pfam" id="PF00085"/>
    </source>
</evidence>
<name>A0ABD3T1V4_9LAMI</name>
<comment type="caution">
    <text evidence="4">The sequence shown here is derived from an EMBL/GenBank/DDBJ whole genome shotgun (WGS) entry which is preliminary data.</text>
</comment>